<evidence type="ECO:0000256" key="4">
    <source>
        <dbReference type="ARBA" id="ARBA00023163"/>
    </source>
</evidence>
<keyword evidence="2" id="KW-0805">Transcription regulation</keyword>
<gene>
    <name evidence="7" type="ORF">SAMN05216480_103216</name>
</gene>
<dbReference type="Pfam" id="PF08281">
    <property type="entry name" value="Sigma70_r4_2"/>
    <property type="match status" value="1"/>
</dbReference>
<protein>
    <submittedName>
        <fullName evidence="7">RNA polymerase sigma-70 factor, ECF subfamily</fullName>
    </submittedName>
</protein>
<dbReference type="Pfam" id="PF04542">
    <property type="entry name" value="Sigma70_r2"/>
    <property type="match status" value="1"/>
</dbReference>
<dbReference type="Gene3D" id="1.10.1740.10">
    <property type="match status" value="1"/>
</dbReference>
<dbReference type="Gene3D" id="1.10.10.10">
    <property type="entry name" value="Winged helix-like DNA-binding domain superfamily/Winged helix DNA-binding domain"/>
    <property type="match status" value="1"/>
</dbReference>
<keyword evidence="3" id="KW-0731">Sigma factor</keyword>
<evidence type="ECO:0000256" key="3">
    <source>
        <dbReference type="ARBA" id="ARBA00023082"/>
    </source>
</evidence>
<dbReference type="AlphaFoldDB" id="A0A1I7G5X6"/>
<dbReference type="InterPro" id="IPR014284">
    <property type="entry name" value="RNA_pol_sigma-70_dom"/>
</dbReference>
<evidence type="ECO:0000256" key="2">
    <source>
        <dbReference type="ARBA" id="ARBA00023015"/>
    </source>
</evidence>
<dbReference type="STRING" id="1224947.SAMN05216480_103216"/>
<feature type="domain" description="RNA polymerase sigma factor 70 region 4 type 2" evidence="6">
    <location>
        <begin position="120"/>
        <end position="172"/>
    </location>
</feature>
<evidence type="ECO:0000259" key="6">
    <source>
        <dbReference type="Pfam" id="PF08281"/>
    </source>
</evidence>
<dbReference type="InterPro" id="IPR039425">
    <property type="entry name" value="RNA_pol_sigma-70-like"/>
</dbReference>
<dbReference type="NCBIfam" id="TIGR02937">
    <property type="entry name" value="sigma70-ECF"/>
    <property type="match status" value="1"/>
</dbReference>
<proteinExistence type="inferred from homology"/>
<name>A0A1I7G5X6_9FLAO</name>
<comment type="similarity">
    <text evidence="1">Belongs to the sigma-70 factor family. ECF subfamily.</text>
</comment>
<feature type="domain" description="RNA polymerase sigma-70 region 2" evidence="5">
    <location>
        <begin position="29"/>
        <end position="95"/>
    </location>
</feature>
<evidence type="ECO:0000313" key="8">
    <source>
        <dbReference type="Proteomes" id="UP000199138"/>
    </source>
</evidence>
<keyword evidence="8" id="KW-1185">Reference proteome</keyword>
<keyword evidence="4" id="KW-0804">Transcription</keyword>
<dbReference type="GO" id="GO:0003677">
    <property type="term" value="F:DNA binding"/>
    <property type="evidence" value="ECO:0007669"/>
    <property type="project" value="InterPro"/>
</dbReference>
<dbReference type="SUPFAM" id="SSF88659">
    <property type="entry name" value="Sigma3 and sigma4 domains of RNA polymerase sigma factors"/>
    <property type="match status" value="1"/>
</dbReference>
<dbReference type="Proteomes" id="UP000199138">
    <property type="component" value="Unassembled WGS sequence"/>
</dbReference>
<dbReference type="InterPro" id="IPR013324">
    <property type="entry name" value="RNA_pol_sigma_r3/r4-like"/>
</dbReference>
<organism evidence="7 8">
    <name type="scientific">Pustulibacterium marinum</name>
    <dbReference type="NCBI Taxonomy" id="1224947"/>
    <lineage>
        <taxon>Bacteria</taxon>
        <taxon>Pseudomonadati</taxon>
        <taxon>Bacteroidota</taxon>
        <taxon>Flavobacteriia</taxon>
        <taxon>Flavobacteriales</taxon>
        <taxon>Flavobacteriaceae</taxon>
        <taxon>Pustulibacterium</taxon>
    </lineage>
</organism>
<dbReference type="PANTHER" id="PTHR43133">
    <property type="entry name" value="RNA POLYMERASE ECF-TYPE SIGMA FACTO"/>
    <property type="match status" value="1"/>
</dbReference>
<dbReference type="InterPro" id="IPR013249">
    <property type="entry name" value="RNA_pol_sigma70_r4_t2"/>
</dbReference>
<evidence type="ECO:0000259" key="5">
    <source>
        <dbReference type="Pfam" id="PF04542"/>
    </source>
</evidence>
<reference evidence="7 8" key="1">
    <citation type="submission" date="2016-10" db="EMBL/GenBank/DDBJ databases">
        <authorList>
            <person name="de Groot N.N."/>
        </authorList>
    </citation>
    <scope>NUCLEOTIDE SEQUENCE [LARGE SCALE GENOMIC DNA]</scope>
    <source>
        <strain evidence="7 8">CGMCC 1.12333</strain>
    </source>
</reference>
<dbReference type="SUPFAM" id="SSF88946">
    <property type="entry name" value="Sigma2 domain of RNA polymerase sigma factors"/>
    <property type="match status" value="1"/>
</dbReference>
<dbReference type="InterPro" id="IPR007627">
    <property type="entry name" value="RNA_pol_sigma70_r2"/>
</dbReference>
<accession>A0A1I7G5X6</accession>
<dbReference type="EMBL" id="FPBK01000003">
    <property type="protein sequence ID" value="SFU43857.1"/>
    <property type="molecule type" value="Genomic_DNA"/>
</dbReference>
<dbReference type="GO" id="GO:0016987">
    <property type="term" value="F:sigma factor activity"/>
    <property type="evidence" value="ECO:0007669"/>
    <property type="project" value="UniProtKB-KW"/>
</dbReference>
<dbReference type="InterPro" id="IPR036388">
    <property type="entry name" value="WH-like_DNA-bd_sf"/>
</dbReference>
<sequence>MAKRIFMTQNVNRLVELAKKSDRKAQLALYDMYASKMLGVCQQYIRDKHFAEDTMLVAFHKALSNLKKYDPYGSFEGWLRRIMIRECISYLRVQKNKFDVVELEEYTFQNEFITIANEEDEVQQAINALPVGCKTVFNLFVVEGYSHKEIAVLLKVSVGTSKSQLAHAKKLLKCKLSHINENENGTR</sequence>
<dbReference type="InterPro" id="IPR013325">
    <property type="entry name" value="RNA_pol_sigma_r2"/>
</dbReference>
<evidence type="ECO:0000313" key="7">
    <source>
        <dbReference type="EMBL" id="SFU43857.1"/>
    </source>
</evidence>
<evidence type="ECO:0000256" key="1">
    <source>
        <dbReference type="ARBA" id="ARBA00010641"/>
    </source>
</evidence>
<dbReference type="PANTHER" id="PTHR43133:SF46">
    <property type="entry name" value="RNA POLYMERASE SIGMA-70 FACTOR ECF SUBFAMILY"/>
    <property type="match status" value="1"/>
</dbReference>
<dbReference type="GO" id="GO:0006352">
    <property type="term" value="P:DNA-templated transcription initiation"/>
    <property type="evidence" value="ECO:0007669"/>
    <property type="project" value="InterPro"/>
</dbReference>